<dbReference type="PANTHER" id="PTHR43553:SF24">
    <property type="entry name" value="ENERGY-COUPLING FACTOR TRANSPORTER ATP-BINDING PROTEIN ECFA1"/>
    <property type="match status" value="1"/>
</dbReference>
<dbReference type="CDD" id="cd03225">
    <property type="entry name" value="ABC_cobalt_CbiO_domain1"/>
    <property type="match status" value="1"/>
</dbReference>
<dbReference type="InterPro" id="IPR015856">
    <property type="entry name" value="ABC_transpr_CbiO/EcfA_su"/>
</dbReference>
<dbReference type="AlphaFoldDB" id="A0A940WXC1"/>
<comment type="similarity">
    <text evidence="2">Belongs to the ABC transporter superfamily.</text>
</comment>
<dbReference type="InterPro" id="IPR030947">
    <property type="entry name" value="EcfA_1"/>
</dbReference>
<dbReference type="GO" id="GO:0016887">
    <property type="term" value="F:ATP hydrolysis activity"/>
    <property type="evidence" value="ECO:0007669"/>
    <property type="project" value="InterPro"/>
</dbReference>
<keyword evidence="7" id="KW-1278">Translocase</keyword>
<evidence type="ECO:0000313" key="10">
    <source>
        <dbReference type="EMBL" id="MBP3953438.1"/>
    </source>
</evidence>
<dbReference type="Proteomes" id="UP000678228">
    <property type="component" value="Unassembled WGS sequence"/>
</dbReference>
<evidence type="ECO:0000256" key="6">
    <source>
        <dbReference type="ARBA" id="ARBA00022840"/>
    </source>
</evidence>
<evidence type="ECO:0000256" key="4">
    <source>
        <dbReference type="ARBA" id="ARBA00022475"/>
    </source>
</evidence>
<dbReference type="FunFam" id="3.40.50.300:FF:000224">
    <property type="entry name" value="Energy-coupling factor transporter ATP-binding protein EcfA"/>
    <property type="match status" value="1"/>
</dbReference>
<feature type="domain" description="ABC transporter" evidence="9">
    <location>
        <begin position="5"/>
        <end position="239"/>
    </location>
</feature>
<dbReference type="NCBIfam" id="NF010167">
    <property type="entry name" value="PRK13648.1"/>
    <property type="match status" value="1"/>
</dbReference>
<dbReference type="RefSeq" id="WP_210599290.1">
    <property type="nucleotide sequence ID" value="NZ_JAGKSQ010000013.1"/>
</dbReference>
<keyword evidence="3" id="KW-0813">Transport</keyword>
<dbReference type="PROSITE" id="PS00211">
    <property type="entry name" value="ABC_TRANSPORTER_1"/>
    <property type="match status" value="1"/>
</dbReference>
<accession>A0A940WXC1</accession>
<dbReference type="Pfam" id="PF00005">
    <property type="entry name" value="ABC_tran"/>
    <property type="match status" value="1"/>
</dbReference>
<dbReference type="InterPro" id="IPR017871">
    <property type="entry name" value="ABC_transporter-like_CS"/>
</dbReference>
<comment type="caution">
    <text evidence="10">The sequence shown here is derived from an EMBL/GenBank/DDBJ whole genome shotgun (WGS) entry which is preliminary data.</text>
</comment>
<evidence type="ECO:0000256" key="3">
    <source>
        <dbReference type="ARBA" id="ARBA00022448"/>
    </source>
</evidence>
<keyword evidence="6" id="KW-0067">ATP-binding</keyword>
<dbReference type="Gene3D" id="3.40.50.300">
    <property type="entry name" value="P-loop containing nucleotide triphosphate hydrolases"/>
    <property type="match status" value="1"/>
</dbReference>
<dbReference type="PROSITE" id="PS50893">
    <property type="entry name" value="ABC_TRANSPORTER_2"/>
    <property type="match status" value="1"/>
</dbReference>
<dbReference type="InterPro" id="IPR027417">
    <property type="entry name" value="P-loop_NTPase"/>
</dbReference>
<evidence type="ECO:0000256" key="5">
    <source>
        <dbReference type="ARBA" id="ARBA00022741"/>
    </source>
</evidence>
<dbReference type="EMBL" id="JAGKSQ010000013">
    <property type="protein sequence ID" value="MBP3953438.1"/>
    <property type="molecule type" value="Genomic_DNA"/>
</dbReference>
<organism evidence="10 11">
    <name type="scientific">Halalkalibacter suaedae</name>
    <dbReference type="NCBI Taxonomy" id="2822140"/>
    <lineage>
        <taxon>Bacteria</taxon>
        <taxon>Bacillati</taxon>
        <taxon>Bacillota</taxon>
        <taxon>Bacilli</taxon>
        <taxon>Bacillales</taxon>
        <taxon>Bacillaceae</taxon>
        <taxon>Halalkalibacter</taxon>
    </lineage>
</organism>
<sequence>MSTIIKLENVSFQYESSTDQIVSGLSLAIQENDWVSIVGRNGSGKSTFARLLNGLLLPADGTVLVEEKATHDEELLWEIRQTVGMVFQNPENQFVSTIVEDDLAFGLENIGMDRLEIKERIDKYSKLIGISHLLESEPHRLSGGQKQRVAIAGVMAMQPNIIVFDEATSMLDPGGRSEVLETMKMLHQQGTTIISITHDMDEAILGNRILLFDQGTLQVDTTPREFFSNSDIPLNAGLSLPFPVLMQRQLEEKGLSFKTCCLSEEELIAELWTSYSTM</sequence>
<dbReference type="GO" id="GO:0043190">
    <property type="term" value="C:ATP-binding cassette (ABC) transporter complex"/>
    <property type="evidence" value="ECO:0007669"/>
    <property type="project" value="TreeGrafter"/>
</dbReference>
<evidence type="ECO:0000256" key="8">
    <source>
        <dbReference type="ARBA" id="ARBA00023136"/>
    </source>
</evidence>
<dbReference type="NCBIfam" id="TIGR04520">
    <property type="entry name" value="ECF_ATPase_1"/>
    <property type="match status" value="1"/>
</dbReference>
<keyword evidence="4" id="KW-1003">Cell membrane</keyword>
<dbReference type="GO" id="GO:0005524">
    <property type="term" value="F:ATP binding"/>
    <property type="evidence" value="ECO:0007669"/>
    <property type="project" value="UniProtKB-KW"/>
</dbReference>
<evidence type="ECO:0000256" key="1">
    <source>
        <dbReference type="ARBA" id="ARBA00004202"/>
    </source>
</evidence>
<dbReference type="InterPro" id="IPR003593">
    <property type="entry name" value="AAA+_ATPase"/>
</dbReference>
<reference evidence="10" key="1">
    <citation type="submission" date="2021-03" db="EMBL/GenBank/DDBJ databases">
        <title>Bacillus suaedae sp. nov., isolated from Suaeda aralocaspica.</title>
        <authorList>
            <person name="Lei R.F.R."/>
        </authorList>
    </citation>
    <scope>NUCLEOTIDE SEQUENCE</scope>
    <source>
        <strain evidence="10">YZJH907-2</strain>
    </source>
</reference>
<dbReference type="PANTHER" id="PTHR43553">
    <property type="entry name" value="HEAVY METAL TRANSPORTER"/>
    <property type="match status" value="1"/>
</dbReference>
<keyword evidence="8" id="KW-0472">Membrane</keyword>
<comment type="subcellular location">
    <subcellularLocation>
        <location evidence="1">Cell membrane</location>
        <topology evidence="1">Peripheral membrane protein</topology>
    </subcellularLocation>
</comment>
<evidence type="ECO:0000256" key="2">
    <source>
        <dbReference type="ARBA" id="ARBA00005417"/>
    </source>
</evidence>
<dbReference type="GO" id="GO:0042626">
    <property type="term" value="F:ATPase-coupled transmembrane transporter activity"/>
    <property type="evidence" value="ECO:0007669"/>
    <property type="project" value="TreeGrafter"/>
</dbReference>
<evidence type="ECO:0000256" key="7">
    <source>
        <dbReference type="ARBA" id="ARBA00022967"/>
    </source>
</evidence>
<protein>
    <submittedName>
        <fullName evidence="10">Energy-coupling factor transporter ATPase</fullName>
    </submittedName>
</protein>
<dbReference type="InterPro" id="IPR050095">
    <property type="entry name" value="ECF_ABC_transporter_ATP-bd"/>
</dbReference>
<keyword evidence="5" id="KW-0547">Nucleotide-binding</keyword>
<name>A0A940WXC1_9BACI</name>
<dbReference type="SUPFAM" id="SSF52540">
    <property type="entry name" value="P-loop containing nucleoside triphosphate hydrolases"/>
    <property type="match status" value="1"/>
</dbReference>
<dbReference type="SMART" id="SM00382">
    <property type="entry name" value="AAA"/>
    <property type="match status" value="1"/>
</dbReference>
<evidence type="ECO:0000259" key="9">
    <source>
        <dbReference type="PROSITE" id="PS50893"/>
    </source>
</evidence>
<dbReference type="InterPro" id="IPR003439">
    <property type="entry name" value="ABC_transporter-like_ATP-bd"/>
</dbReference>
<keyword evidence="11" id="KW-1185">Reference proteome</keyword>
<dbReference type="GO" id="GO:0015087">
    <property type="term" value="F:cobalt ion transmembrane transporter activity"/>
    <property type="evidence" value="ECO:0007669"/>
    <property type="project" value="UniProtKB-ARBA"/>
</dbReference>
<gene>
    <name evidence="10" type="ORF">J7W16_20230</name>
</gene>
<evidence type="ECO:0000313" key="11">
    <source>
        <dbReference type="Proteomes" id="UP000678228"/>
    </source>
</evidence>
<proteinExistence type="inferred from homology"/>